<dbReference type="PANTHER" id="PTHR43266">
    <property type="entry name" value="MACROLIDE-EFFLUX PROTEIN"/>
    <property type="match status" value="1"/>
</dbReference>
<evidence type="ECO:0000256" key="3">
    <source>
        <dbReference type="ARBA" id="ARBA00022475"/>
    </source>
</evidence>
<sequence>MPPIIARMSNFPAANQTAIKQTINKQELPTLYADRSFWGMTVTQFLGAFNDNLFKQLVLLLSIVTLADGSTVDRQGMATAIFSASFLVVTGFAGYLSDRLSKRGIIIACKVAEIVVMGLGAMAFYAYMQSESLVPLLLVLFLMGAQSGFFGPAKYGILPEMLAEEDLPRANGFFLMTTFIAIILGIAAAGALLDIFPEKKWIGSIISIAIATVGTISSLFVRKTPVANPGLELKVSSFLVPPDMIRLLRLDKPLLAALVVSSIFWMMANMVLLGLNSLGKVQFMASETQTSMLSAVVSLGIATGCVLGGLISKGRIDFRLMHLGAIGLVVCLAIMAVPSAGDITQLVGPDGKLMRLPGFGESAQWLGYFGSIGVLGAAGIFTGLFAVPLQVFMQTRPPDDKKGRMIAVMNQANWIGIAISGLLYKGAIVTIKSTQQPRSLIFLYIGLLMLPIVLFYRPKNEPHPDSPKVSA</sequence>
<evidence type="ECO:0000256" key="6">
    <source>
        <dbReference type="ARBA" id="ARBA00023136"/>
    </source>
</evidence>
<accession>A0A517MYB5</accession>
<dbReference type="GO" id="GO:0016746">
    <property type="term" value="F:acyltransferase activity"/>
    <property type="evidence" value="ECO:0007669"/>
    <property type="project" value="UniProtKB-KW"/>
</dbReference>
<feature type="transmembrane region" description="Helical" evidence="7">
    <location>
        <begin position="201"/>
        <end position="221"/>
    </location>
</feature>
<keyword evidence="5 7" id="KW-1133">Transmembrane helix</keyword>
<keyword evidence="2" id="KW-0813">Transport</keyword>
<dbReference type="Proteomes" id="UP000319852">
    <property type="component" value="Chromosome"/>
</dbReference>
<evidence type="ECO:0000313" key="9">
    <source>
        <dbReference type="EMBL" id="QDS99856.1"/>
    </source>
</evidence>
<dbReference type="GO" id="GO:0005886">
    <property type="term" value="C:plasma membrane"/>
    <property type="evidence" value="ECO:0007669"/>
    <property type="project" value="UniProtKB-SubCell"/>
</dbReference>
<dbReference type="PROSITE" id="PS50850">
    <property type="entry name" value="MFS"/>
    <property type="match status" value="1"/>
</dbReference>
<protein>
    <submittedName>
        <fullName evidence="9">2-acyl-glycerophospho-ethanolamine acyltransferase</fullName>
    </submittedName>
</protein>
<keyword evidence="9" id="KW-0012">Acyltransferase</keyword>
<dbReference type="InterPro" id="IPR011701">
    <property type="entry name" value="MFS"/>
</dbReference>
<keyword evidence="6 7" id="KW-0472">Membrane</keyword>
<keyword evidence="3" id="KW-1003">Cell membrane</keyword>
<proteinExistence type="predicted"/>
<evidence type="ECO:0000256" key="5">
    <source>
        <dbReference type="ARBA" id="ARBA00022989"/>
    </source>
</evidence>
<gene>
    <name evidence="9" type="ORF">HG15A2_31870</name>
</gene>
<feature type="transmembrane region" description="Helical" evidence="7">
    <location>
        <begin position="437"/>
        <end position="456"/>
    </location>
</feature>
<dbReference type="AlphaFoldDB" id="A0A517MYB5"/>
<evidence type="ECO:0000256" key="2">
    <source>
        <dbReference type="ARBA" id="ARBA00022448"/>
    </source>
</evidence>
<feature type="transmembrane region" description="Helical" evidence="7">
    <location>
        <begin position="133"/>
        <end position="151"/>
    </location>
</feature>
<feature type="transmembrane region" description="Helical" evidence="7">
    <location>
        <begin position="104"/>
        <end position="127"/>
    </location>
</feature>
<dbReference type="InterPro" id="IPR020846">
    <property type="entry name" value="MFS_dom"/>
</dbReference>
<dbReference type="SUPFAM" id="SSF103473">
    <property type="entry name" value="MFS general substrate transporter"/>
    <property type="match status" value="1"/>
</dbReference>
<feature type="transmembrane region" description="Helical" evidence="7">
    <location>
        <begin position="368"/>
        <end position="392"/>
    </location>
</feature>
<dbReference type="PANTHER" id="PTHR43266:SF2">
    <property type="entry name" value="MAJOR FACILITATOR SUPERFAMILY (MFS) PROFILE DOMAIN-CONTAINING PROTEIN"/>
    <property type="match status" value="1"/>
</dbReference>
<dbReference type="OrthoDB" id="9803968at2"/>
<dbReference type="Pfam" id="PF07690">
    <property type="entry name" value="MFS_1"/>
    <property type="match status" value="1"/>
</dbReference>
<dbReference type="GO" id="GO:0022857">
    <property type="term" value="F:transmembrane transporter activity"/>
    <property type="evidence" value="ECO:0007669"/>
    <property type="project" value="InterPro"/>
</dbReference>
<evidence type="ECO:0000256" key="1">
    <source>
        <dbReference type="ARBA" id="ARBA00004651"/>
    </source>
</evidence>
<dbReference type="KEGG" id="amob:HG15A2_31870"/>
<feature type="transmembrane region" description="Helical" evidence="7">
    <location>
        <begin position="323"/>
        <end position="348"/>
    </location>
</feature>
<keyword evidence="4 7" id="KW-0812">Transmembrane</keyword>
<keyword evidence="10" id="KW-1185">Reference proteome</keyword>
<feature type="transmembrane region" description="Helical" evidence="7">
    <location>
        <begin position="292"/>
        <end position="311"/>
    </location>
</feature>
<dbReference type="EMBL" id="CP036263">
    <property type="protein sequence ID" value="QDS99856.1"/>
    <property type="molecule type" value="Genomic_DNA"/>
</dbReference>
<organism evidence="9 10">
    <name type="scientific">Adhaeretor mobilis</name>
    <dbReference type="NCBI Taxonomy" id="1930276"/>
    <lineage>
        <taxon>Bacteria</taxon>
        <taxon>Pseudomonadati</taxon>
        <taxon>Planctomycetota</taxon>
        <taxon>Planctomycetia</taxon>
        <taxon>Pirellulales</taxon>
        <taxon>Lacipirellulaceae</taxon>
        <taxon>Adhaeretor</taxon>
    </lineage>
</organism>
<comment type="subcellular location">
    <subcellularLocation>
        <location evidence="1">Cell membrane</location>
        <topology evidence="1">Multi-pass membrane protein</topology>
    </subcellularLocation>
</comment>
<feature type="transmembrane region" description="Helical" evidence="7">
    <location>
        <begin position="254"/>
        <end position="272"/>
    </location>
</feature>
<evidence type="ECO:0000256" key="7">
    <source>
        <dbReference type="SAM" id="Phobius"/>
    </source>
</evidence>
<reference evidence="9 10" key="1">
    <citation type="submission" date="2019-02" db="EMBL/GenBank/DDBJ databases">
        <title>Deep-cultivation of Planctomycetes and their phenomic and genomic characterization uncovers novel biology.</title>
        <authorList>
            <person name="Wiegand S."/>
            <person name="Jogler M."/>
            <person name="Boedeker C."/>
            <person name="Pinto D."/>
            <person name="Vollmers J."/>
            <person name="Rivas-Marin E."/>
            <person name="Kohn T."/>
            <person name="Peeters S.H."/>
            <person name="Heuer A."/>
            <person name="Rast P."/>
            <person name="Oberbeckmann S."/>
            <person name="Bunk B."/>
            <person name="Jeske O."/>
            <person name="Meyerdierks A."/>
            <person name="Storesund J.E."/>
            <person name="Kallscheuer N."/>
            <person name="Luecker S."/>
            <person name="Lage O.M."/>
            <person name="Pohl T."/>
            <person name="Merkel B.J."/>
            <person name="Hornburger P."/>
            <person name="Mueller R.-W."/>
            <person name="Bruemmer F."/>
            <person name="Labrenz M."/>
            <person name="Spormann A.M."/>
            <person name="Op den Camp H."/>
            <person name="Overmann J."/>
            <person name="Amann R."/>
            <person name="Jetten M.S.M."/>
            <person name="Mascher T."/>
            <person name="Medema M.H."/>
            <person name="Devos D.P."/>
            <person name="Kaster A.-K."/>
            <person name="Ovreas L."/>
            <person name="Rohde M."/>
            <person name="Galperin M.Y."/>
            <person name="Jogler C."/>
        </authorList>
    </citation>
    <scope>NUCLEOTIDE SEQUENCE [LARGE SCALE GENOMIC DNA]</scope>
    <source>
        <strain evidence="9 10">HG15A2</strain>
    </source>
</reference>
<feature type="domain" description="Major facilitator superfamily (MFS) profile" evidence="8">
    <location>
        <begin position="36"/>
        <end position="461"/>
    </location>
</feature>
<name>A0A517MYB5_9BACT</name>
<feature type="transmembrane region" description="Helical" evidence="7">
    <location>
        <begin position="412"/>
        <end position="431"/>
    </location>
</feature>
<dbReference type="CDD" id="cd06173">
    <property type="entry name" value="MFS_MefA_like"/>
    <property type="match status" value="1"/>
</dbReference>
<evidence type="ECO:0000259" key="8">
    <source>
        <dbReference type="PROSITE" id="PS50850"/>
    </source>
</evidence>
<evidence type="ECO:0000256" key="4">
    <source>
        <dbReference type="ARBA" id="ARBA00022692"/>
    </source>
</evidence>
<feature type="transmembrane region" description="Helical" evidence="7">
    <location>
        <begin position="172"/>
        <end position="195"/>
    </location>
</feature>
<feature type="transmembrane region" description="Helical" evidence="7">
    <location>
        <begin position="76"/>
        <end position="97"/>
    </location>
</feature>
<keyword evidence="9" id="KW-0808">Transferase</keyword>
<dbReference type="InterPro" id="IPR036259">
    <property type="entry name" value="MFS_trans_sf"/>
</dbReference>
<evidence type="ECO:0000313" key="10">
    <source>
        <dbReference type="Proteomes" id="UP000319852"/>
    </source>
</evidence>
<dbReference type="Gene3D" id="1.20.1250.20">
    <property type="entry name" value="MFS general substrate transporter like domains"/>
    <property type="match status" value="1"/>
</dbReference>